<dbReference type="EMBL" id="FCON02000083">
    <property type="protein sequence ID" value="SAL79281.1"/>
    <property type="molecule type" value="Genomic_DNA"/>
</dbReference>
<feature type="transmembrane region" description="Helical" evidence="6">
    <location>
        <begin position="237"/>
        <end position="256"/>
    </location>
</feature>
<evidence type="ECO:0000256" key="6">
    <source>
        <dbReference type="SAM" id="Phobius"/>
    </source>
</evidence>
<dbReference type="PANTHER" id="PTHR32322:SF18">
    <property type="entry name" value="S-ADENOSYLMETHIONINE_S-ADENOSYLHOMOCYSTEINE TRANSPORTER"/>
    <property type="match status" value="1"/>
</dbReference>
<comment type="caution">
    <text evidence="8">The sequence shown here is derived from an EMBL/GenBank/DDBJ whole genome shotgun (WGS) entry which is preliminary data.</text>
</comment>
<dbReference type="SUPFAM" id="SSF103481">
    <property type="entry name" value="Multidrug resistance efflux transporter EmrE"/>
    <property type="match status" value="2"/>
</dbReference>
<keyword evidence="5 6" id="KW-0472">Membrane</keyword>
<organism evidence="8 9">
    <name type="scientific">Caballeronia choica</name>
    <dbReference type="NCBI Taxonomy" id="326476"/>
    <lineage>
        <taxon>Bacteria</taxon>
        <taxon>Pseudomonadati</taxon>
        <taxon>Pseudomonadota</taxon>
        <taxon>Betaproteobacteria</taxon>
        <taxon>Burkholderiales</taxon>
        <taxon>Burkholderiaceae</taxon>
        <taxon>Caballeronia</taxon>
    </lineage>
</organism>
<dbReference type="AlphaFoldDB" id="A0A158KFS0"/>
<dbReference type="Gene3D" id="1.10.3730.20">
    <property type="match status" value="1"/>
</dbReference>
<feature type="transmembrane region" description="Helical" evidence="6">
    <location>
        <begin position="54"/>
        <end position="74"/>
    </location>
</feature>
<feature type="transmembrane region" description="Helical" evidence="6">
    <location>
        <begin position="80"/>
        <end position="98"/>
    </location>
</feature>
<dbReference type="InterPro" id="IPR000620">
    <property type="entry name" value="EamA_dom"/>
</dbReference>
<sequence length="306" mass="32754">MAVLGVAITVLMWSTLATSVDLLHGTPTLFVNGVALTIGGLIGVPWARHWKLPLGLLVLGAGLMFAYHVVYFYALQLGDPIGVSLLHYLWPILIVCISDFASSREKRPRALYVSALLGFGGAAAACWAVQNGHYAPVLLDGNVLQEMVAYVLALLSAFAWAGYSVLGKRYRSISSHSVGAFSLPAGLACLALHFSTGQLPAMTPQDWLVLLYMGLGPMGLAFYLWDYGMKKGNTNTTTALSYATPVLSTIFLALLTRQPLSVTLWLGVAMVTVSIVLARPNGKARESPDGLDTAEVATKHAMSRKT</sequence>
<keyword evidence="2" id="KW-1003">Cell membrane</keyword>
<protein>
    <submittedName>
        <fullName evidence="8">Membrane protein</fullName>
    </submittedName>
</protein>
<keyword evidence="4 6" id="KW-1133">Transmembrane helix</keyword>
<name>A0A158KFS0_9BURK</name>
<evidence type="ECO:0000256" key="2">
    <source>
        <dbReference type="ARBA" id="ARBA00022475"/>
    </source>
</evidence>
<evidence type="ECO:0000259" key="7">
    <source>
        <dbReference type="Pfam" id="PF00892"/>
    </source>
</evidence>
<feature type="transmembrane region" description="Helical" evidence="6">
    <location>
        <begin position="262"/>
        <end position="278"/>
    </location>
</feature>
<proteinExistence type="predicted"/>
<keyword evidence="3 6" id="KW-0812">Transmembrane</keyword>
<feature type="transmembrane region" description="Helical" evidence="6">
    <location>
        <begin position="207"/>
        <end position="225"/>
    </location>
</feature>
<comment type="subcellular location">
    <subcellularLocation>
        <location evidence="1">Cell membrane</location>
        <topology evidence="1">Multi-pass membrane protein</topology>
    </subcellularLocation>
</comment>
<dbReference type="GO" id="GO:0005886">
    <property type="term" value="C:plasma membrane"/>
    <property type="evidence" value="ECO:0007669"/>
    <property type="project" value="UniProtKB-SubCell"/>
</dbReference>
<dbReference type="PANTHER" id="PTHR32322">
    <property type="entry name" value="INNER MEMBRANE TRANSPORTER"/>
    <property type="match status" value="1"/>
</dbReference>
<evidence type="ECO:0000313" key="9">
    <source>
        <dbReference type="Proteomes" id="UP000054770"/>
    </source>
</evidence>
<evidence type="ECO:0000256" key="1">
    <source>
        <dbReference type="ARBA" id="ARBA00004651"/>
    </source>
</evidence>
<reference evidence="8" key="1">
    <citation type="submission" date="2016-01" db="EMBL/GenBank/DDBJ databases">
        <authorList>
            <person name="Peeters C."/>
        </authorList>
    </citation>
    <scope>NUCLEOTIDE SEQUENCE [LARGE SCALE GENOMIC DNA]</scope>
    <source>
        <strain evidence="8">LMG 22940</strain>
    </source>
</reference>
<feature type="transmembrane region" description="Helical" evidence="6">
    <location>
        <begin position="150"/>
        <end position="166"/>
    </location>
</feature>
<dbReference type="OrthoDB" id="7065924at2"/>
<feature type="domain" description="EamA" evidence="7">
    <location>
        <begin position="2"/>
        <end position="123"/>
    </location>
</feature>
<evidence type="ECO:0000256" key="4">
    <source>
        <dbReference type="ARBA" id="ARBA00022989"/>
    </source>
</evidence>
<feature type="domain" description="EamA" evidence="7">
    <location>
        <begin position="149"/>
        <end position="277"/>
    </location>
</feature>
<dbReference type="Proteomes" id="UP000054770">
    <property type="component" value="Unassembled WGS sequence"/>
</dbReference>
<accession>A0A158KFS0</accession>
<evidence type="ECO:0000256" key="5">
    <source>
        <dbReference type="ARBA" id="ARBA00023136"/>
    </source>
</evidence>
<keyword evidence="9" id="KW-1185">Reference proteome</keyword>
<feature type="transmembrane region" description="Helical" evidence="6">
    <location>
        <begin position="178"/>
        <end position="195"/>
    </location>
</feature>
<dbReference type="InterPro" id="IPR050638">
    <property type="entry name" value="AA-Vitamin_Transporters"/>
</dbReference>
<dbReference type="RefSeq" id="WP_087647623.1">
    <property type="nucleotide sequence ID" value="NZ_FCON02000083.1"/>
</dbReference>
<evidence type="ECO:0000313" key="8">
    <source>
        <dbReference type="EMBL" id="SAL79281.1"/>
    </source>
</evidence>
<evidence type="ECO:0000256" key="3">
    <source>
        <dbReference type="ARBA" id="ARBA00022692"/>
    </source>
</evidence>
<gene>
    <name evidence="8" type="ORF">AWB68_05602</name>
</gene>
<feature type="transmembrane region" description="Helical" evidence="6">
    <location>
        <begin position="29"/>
        <end position="47"/>
    </location>
</feature>
<dbReference type="InterPro" id="IPR037185">
    <property type="entry name" value="EmrE-like"/>
</dbReference>
<dbReference type="Pfam" id="PF00892">
    <property type="entry name" value="EamA"/>
    <property type="match status" value="2"/>
</dbReference>
<feature type="transmembrane region" description="Helical" evidence="6">
    <location>
        <begin position="110"/>
        <end position="130"/>
    </location>
</feature>